<dbReference type="AlphaFoldDB" id="A0A239D2R3"/>
<reference evidence="2 3" key="1">
    <citation type="submission" date="2017-06" db="EMBL/GenBank/DDBJ databases">
        <authorList>
            <person name="Kim H.J."/>
            <person name="Triplett B.A."/>
        </authorList>
    </citation>
    <scope>NUCLEOTIDE SEQUENCE [LARGE SCALE GENOMIC DNA]</scope>
    <source>
        <strain evidence="2 3">CGMCC 4.1858</strain>
    </source>
</reference>
<name>A0A239D2R3_9ACTN</name>
<evidence type="ECO:0000256" key="1">
    <source>
        <dbReference type="SAM" id="MobiDB-lite"/>
    </source>
</evidence>
<evidence type="ECO:0000313" key="3">
    <source>
        <dbReference type="Proteomes" id="UP000198280"/>
    </source>
</evidence>
<dbReference type="EMBL" id="FZOF01000004">
    <property type="protein sequence ID" value="SNS26509.1"/>
    <property type="molecule type" value="Genomic_DNA"/>
</dbReference>
<accession>A0A239D2R3</accession>
<organism evidence="2 3">
    <name type="scientific">Actinacidiphila glaucinigra</name>
    <dbReference type="NCBI Taxonomy" id="235986"/>
    <lineage>
        <taxon>Bacteria</taxon>
        <taxon>Bacillati</taxon>
        <taxon>Actinomycetota</taxon>
        <taxon>Actinomycetes</taxon>
        <taxon>Kitasatosporales</taxon>
        <taxon>Streptomycetaceae</taxon>
        <taxon>Actinacidiphila</taxon>
    </lineage>
</organism>
<feature type="region of interest" description="Disordered" evidence="1">
    <location>
        <begin position="17"/>
        <end position="56"/>
    </location>
</feature>
<dbReference type="RefSeq" id="WP_179279727.1">
    <property type="nucleotide sequence ID" value="NZ_FZOF01000004.1"/>
</dbReference>
<dbReference type="Proteomes" id="UP000198280">
    <property type="component" value="Unassembled WGS sequence"/>
</dbReference>
<evidence type="ECO:0000313" key="2">
    <source>
        <dbReference type="EMBL" id="SNS26509.1"/>
    </source>
</evidence>
<sequence length="56" mass="6182">MPVDIYAALGALVRAEAARHRERPAAADRPENTPECATAPDAPPQEPRELTERHHE</sequence>
<gene>
    <name evidence="2" type="ORF">SAMN05216252_104351</name>
</gene>
<keyword evidence="3" id="KW-1185">Reference proteome</keyword>
<proteinExistence type="predicted"/>
<feature type="compositionally biased region" description="Basic and acidic residues" evidence="1">
    <location>
        <begin position="17"/>
        <end position="32"/>
    </location>
</feature>
<feature type="compositionally biased region" description="Basic and acidic residues" evidence="1">
    <location>
        <begin position="46"/>
        <end position="56"/>
    </location>
</feature>
<protein>
    <submittedName>
        <fullName evidence="2">Uncharacterized protein</fullName>
    </submittedName>
</protein>